<feature type="signal peptide" evidence="2">
    <location>
        <begin position="1"/>
        <end position="20"/>
    </location>
</feature>
<evidence type="ECO:0008006" key="5">
    <source>
        <dbReference type="Google" id="ProtNLM"/>
    </source>
</evidence>
<feature type="region of interest" description="Disordered" evidence="1">
    <location>
        <begin position="188"/>
        <end position="210"/>
    </location>
</feature>
<evidence type="ECO:0000313" key="4">
    <source>
        <dbReference type="Proteomes" id="UP001318682"/>
    </source>
</evidence>
<evidence type="ECO:0000313" key="3">
    <source>
        <dbReference type="EMBL" id="WVX50184.1"/>
    </source>
</evidence>
<keyword evidence="2" id="KW-0732">Signal</keyword>
<evidence type="ECO:0000256" key="1">
    <source>
        <dbReference type="SAM" id="MobiDB-lite"/>
    </source>
</evidence>
<feature type="chain" id="PRO_5045348933" description="Lipoprotein" evidence="2">
    <location>
        <begin position="21"/>
        <end position="210"/>
    </location>
</feature>
<evidence type="ECO:0000256" key="2">
    <source>
        <dbReference type="SAM" id="SignalP"/>
    </source>
</evidence>
<reference evidence="3 4" key="1">
    <citation type="submission" date="2015-07" db="EMBL/GenBank/DDBJ databases">
        <authorList>
            <person name="Voget S."/>
            <person name="Dogs M."/>
            <person name="Brinkhoff T.H."/>
            <person name="Daniel R."/>
        </authorList>
    </citation>
    <scope>NUCLEOTIDE SEQUENCE [LARGE SCALE GENOMIC DNA]</scope>
    <source>
        <strain evidence="3 4">B14</strain>
    </source>
</reference>
<protein>
    <recommendedName>
        <fullName evidence="5">Lipoprotein</fullName>
    </recommendedName>
</protein>
<keyword evidence="4" id="KW-1185">Reference proteome</keyword>
<organism evidence="3 4">
    <name type="scientific">Roseobacter fucihabitans</name>
    <dbReference type="NCBI Taxonomy" id="1537242"/>
    <lineage>
        <taxon>Bacteria</taxon>
        <taxon>Pseudomonadati</taxon>
        <taxon>Pseudomonadota</taxon>
        <taxon>Alphaproteobacteria</taxon>
        <taxon>Rhodobacterales</taxon>
        <taxon>Roseobacteraceae</taxon>
        <taxon>Roseobacter</taxon>
    </lineage>
</organism>
<dbReference type="Proteomes" id="UP001318682">
    <property type="component" value="Chromosome"/>
</dbReference>
<dbReference type="EMBL" id="CP143423">
    <property type="protein sequence ID" value="WVX50184.1"/>
    <property type="molecule type" value="Genomic_DNA"/>
</dbReference>
<dbReference type="PROSITE" id="PS51257">
    <property type="entry name" value="PROKAR_LIPOPROTEIN"/>
    <property type="match status" value="1"/>
</dbReference>
<name>A0ABZ2BZT6_9RHOB</name>
<dbReference type="RefSeq" id="WP_338469196.1">
    <property type="nucleotide sequence ID" value="NZ_CP143423.1"/>
</dbReference>
<sequence>MIRLFLVLTGFIGLVACSGASDLNEPPVPLGDFSLGHNIVVAPKVATTATVSREVSKEELTDALTLAIAERFERYKGSRTYHFGVSVEGYILAKPGVPVVLAPKSAMIIRVTVWDDALGKKMNAEPEQLTVLETLDGDSIIGSGWTQTKETQLRNLSRNAAQSIENYLIKQSAEQGWFSDQNSLGEATLAPDARDGATVAAPVRNADDLE</sequence>
<reference evidence="4" key="2">
    <citation type="submission" date="2024-01" db="EMBL/GenBank/DDBJ databases">
        <title>Roseobacter fucihabitans sp. nov., isolated from the brown alga Fucus spiralis.</title>
        <authorList>
            <person name="Hahnke S."/>
            <person name="Berger M."/>
            <person name="Schlingloff A."/>
            <person name="Athale I."/>
            <person name="Neumann-Schaal M."/>
            <person name="Adenaya A."/>
            <person name="Poehlein A."/>
            <person name="Daniel R."/>
            <person name="Pertersen J."/>
            <person name="Brinkhoff T."/>
        </authorList>
    </citation>
    <scope>NUCLEOTIDE SEQUENCE [LARGE SCALE GENOMIC DNA]</scope>
    <source>
        <strain evidence="4">B14</strain>
    </source>
</reference>
<proteinExistence type="predicted"/>
<gene>
    <name evidence="3" type="ORF">ROLI_032800</name>
</gene>
<accession>A0ABZ2BZT6</accession>